<gene>
    <name evidence="1" type="ORF">EV215_1074</name>
</gene>
<comment type="caution">
    <text evidence="1">The sequence shown here is derived from an EMBL/GenBank/DDBJ whole genome shotgun (WGS) entry which is preliminary data.</text>
</comment>
<dbReference type="RefSeq" id="WP_134112963.1">
    <property type="nucleotide sequence ID" value="NZ_SOBG01000004.1"/>
</dbReference>
<reference evidence="1 2" key="1">
    <citation type="submission" date="2019-03" db="EMBL/GenBank/DDBJ databases">
        <title>Genomic Encyclopedia of Type Strains, Phase IV (KMG-IV): sequencing the most valuable type-strain genomes for metagenomic binning, comparative biology and taxonomic classification.</title>
        <authorList>
            <person name="Goeker M."/>
        </authorList>
    </citation>
    <scope>NUCLEOTIDE SEQUENCE [LARGE SCALE GENOMIC DNA]</scope>
    <source>
        <strain evidence="1 2">DSM 100055</strain>
    </source>
</reference>
<sequence>MELKQYEEKIILEYFNNDDNHQYIHAIEVMNMALDINKLINLGLNKSNIIIASITHDAFKYKGNKEHPNYAYKFILDNAALIKKEYKIKDTDINMIAMACLQHHSYYIQNFNSPLAELINLANRIVNKHFDSVLMKLYNIASKEKCLIFYEAIFDVYREADFLFFQSQDLYPEIFKAYNSTPKKFIIEFLINYFKTNLL</sequence>
<dbReference type="AlphaFoldDB" id="A0AA46DYN8"/>
<name>A0AA46DYN8_9FUSO</name>
<dbReference type="SUPFAM" id="SSF109604">
    <property type="entry name" value="HD-domain/PDEase-like"/>
    <property type="match status" value="1"/>
</dbReference>
<keyword evidence="2" id="KW-1185">Reference proteome</keyword>
<evidence type="ECO:0000313" key="1">
    <source>
        <dbReference type="EMBL" id="TDT70528.1"/>
    </source>
</evidence>
<protein>
    <submittedName>
        <fullName evidence="1">HD superfamily phosphohydrolase YqeK</fullName>
    </submittedName>
</protein>
<dbReference type="Gene3D" id="1.10.3210.10">
    <property type="entry name" value="Hypothetical protein af1432"/>
    <property type="match status" value="1"/>
</dbReference>
<organism evidence="1 2">
    <name type="scientific">Hypnocyclicus thermotrophus</name>
    <dbReference type="NCBI Taxonomy" id="1627895"/>
    <lineage>
        <taxon>Bacteria</taxon>
        <taxon>Fusobacteriati</taxon>
        <taxon>Fusobacteriota</taxon>
        <taxon>Fusobacteriia</taxon>
        <taxon>Fusobacteriales</taxon>
        <taxon>Fusobacteriaceae</taxon>
        <taxon>Hypnocyclicus</taxon>
    </lineage>
</organism>
<dbReference type="EMBL" id="SOBG01000004">
    <property type="protein sequence ID" value="TDT70528.1"/>
    <property type="molecule type" value="Genomic_DNA"/>
</dbReference>
<dbReference type="Proteomes" id="UP000294678">
    <property type="component" value="Unassembled WGS sequence"/>
</dbReference>
<accession>A0AA46DYN8</accession>
<evidence type="ECO:0000313" key="2">
    <source>
        <dbReference type="Proteomes" id="UP000294678"/>
    </source>
</evidence>
<proteinExistence type="predicted"/>